<dbReference type="Pfam" id="PF08349">
    <property type="entry name" value="DUF1722"/>
    <property type="match status" value="1"/>
</dbReference>
<reference evidence="2 3" key="1">
    <citation type="journal article" date="2010" name="Stand. Genomic Sci.">
        <title>Complete genome sequence of Spirochaeta smaragdinae type strain (SEBR 4228).</title>
        <authorList>
            <person name="Mavromatis K."/>
            <person name="Yasawong M."/>
            <person name="Chertkov O."/>
            <person name="Lapidus A."/>
            <person name="Lucas S."/>
            <person name="Nolan M."/>
            <person name="Del Rio T.G."/>
            <person name="Tice H."/>
            <person name="Cheng J.F."/>
            <person name="Pitluck S."/>
            <person name="Liolios K."/>
            <person name="Ivanova N."/>
            <person name="Tapia R."/>
            <person name="Han C."/>
            <person name="Bruce D."/>
            <person name="Goodwin L."/>
            <person name="Pati A."/>
            <person name="Chen A."/>
            <person name="Palaniappan K."/>
            <person name="Land M."/>
            <person name="Hauser L."/>
            <person name="Chang Y.J."/>
            <person name="Jeffries C.D."/>
            <person name="Detter J.C."/>
            <person name="Rohde M."/>
            <person name="Brambilla E."/>
            <person name="Spring S."/>
            <person name="Goker M."/>
            <person name="Sikorski J."/>
            <person name="Woyke T."/>
            <person name="Bristow J."/>
            <person name="Eisen J.A."/>
            <person name="Markowitz V."/>
            <person name="Hugenholtz P."/>
            <person name="Klenk H.P."/>
            <person name="Kyrpides N.C."/>
        </authorList>
    </citation>
    <scope>NUCLEOTIDE SEQUENCE [LARGE SCALE GENOMIC DNA]</scope>
    <source>
        <strain evidence="3">DSM 11293 / JCM 15392 / SEBR 4228</strain>
    </source>
</reference>
<dbReference type="KEGG" id="ssm:Spirs_0519"/>
<dbReference type="AlphaFoldDB" id="E1RBD5"/>
<dbReference type="eggNOG" id="COG1683">
    <property type="taxonomic scope" value="Bacteria"/>
</dbReference>
<evidence type="ECO:0000259" key="1">
    <source>
        <dbReference type="Pfam" id="PF08349"/>
    </source>
</evidence>
<evidence type="ECO:0000313" key="2">
    <source>
        <dbReference type="EMBL" id="ADK79665.1"/>
    </source>
</evidence>
<protein>
    <recommendedName>
        <fullName evidence="1">DUF1722 domain-containing protein</fullName>
    </recommendedName>
</protein>
<name>E1RBD5_SEDSS</name>
<dbReference type="InterPro" id="IPR007553">
    <property type="entry name" value="2-thiour_desulf"/>
</dbReference>
<dbReference type="OrthoDB" id="9797779at2"/>
<dbReference type="STRING" id="573413.Spirs_0519"/>
<feature type="domain" description="DUF1722" evidence="1">
    <location>
        <begin position="194"/>
        <end position="310"/>
    </location>
</feature>
<dbReference type="EMBL" id="CP002116">
    <property type="protein sequence ID" value="ADK79665.1"/>
    <property type="molecule type" value="Genomic_DNA"/>
</dbReference>
<dbReference type="Proteomes" id="UP000002318">
    <property type="component" value="Chromosome"/>
</dbReference>
<dbReference type="HOGENOM" id="CLU_076318_0_0_12"/>
<dbReference type="eggNOG" id="COG3272">
    <property type="taxonomic scope" value="Bacteria"/>
</dbReference>
<dbReference type="PANTHER" id="PTHR30087">
    <property type="entry name" value="INNER MEMBRANE PROTEIN"/>
    <property type="match status" value="1"/>
</dbReference>
<proteinExistence type="predicted"/>
<accession>E1RBD5</accession>
<evidence type="ECO:0000313" key="3">
    <source>
        <dbReference type="Proteomes" id="UP000002318"/>
    </source>
</evidence>
<dbReference type="InterPro" id="IPR013560">
    <property type="entry name" value="DUF1722"/>
</dbReference>
<dbReference type="Pfam" id="PF04463">
    <property type="entry name" value="2-thiour_desulf"/>
    <property type="match status" value="1"/>
</dbReference>
<dbReference type="RefSeq" id="WP_013253129.1">
    <property type="nucleotide sequence ID" value="NC_014364.1"/>
</dbReference>
<keyword evidence="3" id="KW-1185">Reference proteome</keyword>
<dbReference type="PANTHER" id="PTHR30087:SF0">
    <property type="entry name" value="INNER MEMBRANE PROTEIN"/>
    <property type="match status" value="1"/>
</dbReference>
<sequence length="325" mass="36610">MKKTFPRPKLFVSRCLGFDACRYNGLKIIDRSVELLKSHADIVTACPELAIGLGVPRKPIRVVEEEGRRMLYQPATENDYAAAMEAWLGDYLDALGPVDGFILKAKSPSCGPWGVKRFTSRYQPGTSKIGAGFFGGEVVHRFLGCPIEEEGRLRNFTIREHFLTFLFTLASFRDSVLRPGAGAKDLVRFHTTNKLLFLAYNQRIMREMGKLVARAGSESFEYLTEEYRVSLGRLFSKPPKPNAMINAFEHAFGGLSDKLSPAERSFFIDTLEEYRDERIPVSTIVHLLVGWALRFGNDYLLEQSLIAPFPSDLVEITDSGKGRNR</sequence>
<gene>
    <name evidence="2" type="ordered locus">Spirs_0519</name>
</gene>
<organism evidence="2 3">
    <name type="scientific">Sediminispirochaeta smaragdinae (strain DSM 11293 / JCM 15392 / SEBR 4228)</name>
    <name type="common">Spirochaeta smaragdinae</name>
    <dbReference type="NCBI Taxonomy" id="573413"/>
    <lineage>
        <taxon>Bacteria</taxon>
        <taxon>Pseudomonadati</taxon>
        <taxon>Spirochaetota</taxon>
        <taxon>Spirochaetia</taxon>
        <taxon>Spirochaetales</taxon>
        <taxon>Spirochaetaceae</taxon>
        <taxon>Sediminispirochaeta</taxon>
    </lineage>
</organism>